<dbReference type="GO" id="GO:0016616">
    <property type="term" value="F:oxidoreductase activity, acting on the CH-OH group of donors, NAD or NADP as acceptor"/>
    <property type="evidence" value="ECO:0007669"/>
    <property type="project" value="TreeGrafter"/>
</dbReference>
<feature type="domain" description="NAD-dependent epimerase/dehydratase" evidence="2">
    <location>
        <begin position="1"/>
        <end position="239"/>
    </location>
</feature>
<dbReference type="RefSeq" id="WP_163965668.1">
    <property type="nucleotide sequence ID" value="NZ_JAAGNX010000002.1"/>
</dbReference>
<dbReference type="Gene3D" id="3.40.50.720">
    <property type="entry name" value="NAD(P)-binding Rossmann-like Domain"/>
    <property type="match status" value="1"/>
</dbReference>
<evidence type="ECO:0000313" key="3">
    <source>
        <dbReference type="EMBL" id="NDV62790.1"/>
    </source>
</evidence>
<dbReference type="PANTHER" id="PTHR10366">
    <property type="entry name" value="NAD DEPENDENT EPIMERASE/DEHYDRATASE"/>
    <property type="match status" value="1"/>
</dbReference>
<dbReference type="Pfam" id="PF01370">
    <property type="entry name" value="Epimerase"/>
    <property type="match status" value="1"/>
</dbReference>
<name>A0A6B2M553_9BACT</name>
<sequence length="342" mass="37774">MVTGATGYVAGWIVRRLLDEGFHVHAAVRDPDNHVKVEPLRELALQRPGTITFFRADLLEEGSYSEAMEGCGTVFHTASPFLLHFRDPQKELIEPALRGTRNVLQSVDATPSVQRVVITSSCAAIYGDNADIAEAKGDQFSEDDWNTTSSLDHKPYSYSKTLAEQAAWEMCRAQDRWDLVTINPSLVLGPGVGQHGSSGSFELIGNIGSGKLRTGVPSYPFGAVDVREVAEAHLRAGTDFSVAGGRYILSGHNTDLPEIVSILKNHFGKAHPFPCCTLPKWLTWLVAPMVDKSMTRRLVSRNVGVPAGFNNRKSREQLGIEYRPLEESVVEMFEQMKELLDY</sequence>
<evidence type="ECO:0000313" key="4">
    <source>
        <dbReference type="Proteomes" id="UP000478417"/>
    </source>
</evidence>
<dbReference type="PANTHER" id="PTHR10366:SF812">
    <property type="entry name" value="VPS9 DOMAIN-CONTAINING PROTEIN"/>
    <property type="match status" value="1"/>
</dbReference>
<gene>
    <name evidence="3" type="ORF">G0Q06_10040</name>
</gene>
<organism evidence="3 4">
    <name type="scientific">Oceanipulchritudo coccoides</name>
    <dbReference type="NCBI Taxonomy" id="2706888"/>
    <lineage>
        <taxon>Bacteria</taxon>
        <taxon>Pseudomonadati</taxon>
        <taxon>Verrucomicrobiota</taxon>
        <taxon>Opitutia</taxon>
        <taxon>Puniceicoccales</taxon>
        <taxon>Oceanipulchritudinaceae</taxon>
        <taxon>Oceanipulchritudo</taxon>
    </lineage>
</organism>
<evidence type="ECO:0000256" key="1">
    <source>
        <dbReference type="ARBA" id="ARBA00023002"/>
    </source>
</evidence>
<protein>
    <submittedName>
        <fullName evidence="3">NAD-dependent epimerase/dehydratase family protein</fullName>
    </submittedName>
</protein>
<comment type="caution">
    <text evidence="3">The sequence shown here is derived from an EMBL/GenBank/DDBJ whole genome shotgun (WGS) entry which is preliminary data.</text>
</comment>
<dbReference type="InterPro" id="IPR036291">
    <property type="entry name" value="NAD(P)-bd_dom_sf"/>
</dbReference>
<dbReference type="SUPFAM" id="SSF51735">
    <property type="entry name" value="NAD(P)-binding Rossmann-fold domains"/>
    <property type="match status" value="1"/>
</dbReference>
<reference evidence="3 4" key="1">
    <citation type="submission" date="2020-02" db="EMBL/GenBank/DDBJ databases">
        <title>Albibacoteraceae fam. nov., the first described family within the subdivision 4 Verrucomicrobia.</title>
        <authorList>
            <person name="Xi F."/>
        </authorList>
    </citation>
    <scope>NUCLEOTIDE SEQUENCE [LARGE SCALE GENOMIC DNA]</scope>
    <source>
        <strain evidence="3 4">CK1056</strain>
    </source>
</reference>
<dbReference type="AlphaFoldDB" id="A0A6B2M553"/>
<keyword evidence="4" id="KW-1185">Reference proteome</keyword>
<dbReference type="InterPro" id="IPR001509">
    <property type="entry name" value="Epimerase_deHydtase"/>
</dbReference>
<dbReference type="Proteomes" id="UP000478417">
    <property type="component" value="Unassembled WGS sequence"/>
</dbReference>
<proteinExistence type="predicted"/>
<dbReference type="EMBL" id="JAAGNX010000002">
    <property type="protein sequence ID" value="NDV62790.1"/>
    <property type="molecule type" value="Genomic_DNA"/>
</dbReference>
<dbReference type="InterPro" id="IPR050425">
    <property type="entry name" value="NAD(P)_dehydrat-like"/>
</dbReference>
<evidence type="ECO:0000259" key="2">
    <source>
        <dbReference type="Pfam" id="PF01370"/>
    </source>
</evidence>
<accession>A0A6B2M553</accession>
<dbReference type="FunFam" id="3.40.50.720:FF:000085">
    <property type="entry name" value="Dihydroflavonol reductase"/>
    <property type="match status" value="1"/>
</dbReference>
<keyword evidence="1" id="KW-0560">Oxidoreductase</keyword>